<organism evidence="6 7">
    <name type="scientific">Victivallis vadensis</name>
    <dbReference type="NCBI Taxonomy" id="172901"/>
    <lineage>
        <taxon>Bacteria</taxon>
        <taxon>Pseudomonadati</taxon>
        <taxon>Lentisphaerota</taxon>
        <taxon>Lentisphaeria</taxon>
        <taxon>Victivallales</taxon>
        <taxon>Victivallaceae</taxon>
        <taxon>Victivallis</taxon>
    </lineage>
</organism>
<keyword evidence="4" id="KW-0443">Lipid metabolism</keyword>
<dbReference type="InterPro" id="IPR052351">
    <property type="entry name" value="Ornithine_N-alpha-AT"/>
</dbReference>
<dbReference type="EMBL" id="QEKH01000041">
    <property type="protein sequence ID" value="PVY35583.1"/>
    <property type="molecule type" value="Genomic_DNA"/>
</dbReference>
<dbReference type="Gene3D" id="3.40.630.30">
    <property type="match status" value="1"/>
</dbReference>
<keyword evidence="2" id="KW-0444">Lipid biosynthesis</keyword>
<evidence type="ECO:0000256" key="3">
    <source>
        <dbReference type="ARBA" id="ARBA00022679"/>
    </source>
</evidence>
<evidence type="ECO:0000313" key="6">
    <source>
        <dbReference type="EMBL" id="PVY35583.1"/>
    </source>
</evidence>
<dbReference type="RefSeq" id="WP_116885700.1">
    <property type="nucleotide sequence ID" value="NZ_QEKH01000041.1"/>
</dbReference>
<dbReference type="InterPro" id="IPR016181">
    <property type="entry name" value="Acyl_CoA_acyltransferase"/>
</dbReference>
<dbReference type="Pfam" id="PF13444">
    <property type="entry name" value="Acetyltransf_5"/>
    <property type="match status" value="1"/>
</dbReference>
<accession>A0A2U1AGP6</accession>
<evidence type="ECO:0000256" key="5">
    <source>
        <dbReference type="ARBA" id="ARBA00023315"/>
    </source>
</evidence>
<gene>
    <name evidence="6" type="ORF">C8D82_14118</name>
</gene>
<reference evidence="6 7" key="1">
    <citation type="submission" date="2018-04" db="EMBL/GenBank/DDBJ databases">
        <title>Genomic Encyclopedia of Type Strains, Phase IV (KMG-IV): sequencing the most valuable type-strain genomes for metagenomic binning, comparative biology and taxonomic classification.</title>
        <authorList>
            <person name="Goeker M."/>
        </authorList>
    </citation>
    <scope>NUCLEOTIDE SEQUENCE [LARGE SCALE GENOMIC DNA]</scope>
    <source>
        <strain evidence="6 7">DSM 14823</strain>
    </source>
</reference>
<keyword evidence="7" id="KW-1185">Reference proteome</keyword>
<dbReference type="PANTHER" id="PTHR37323">
    <property type="entry name" value="GCN5-RELATED N-ACETYLTRANSFERASE"/>
    <property type="match status" value="1"/>
</dbReference>
<keyword evidence="3" id="KW-0808">Transferase</keyword>
<dbReference type="SUPFAM" id="SSF55729">
    <property type="entry name" value="Acyl-CoA N-acyltransferases (Nat)"/>
    <property type="match status" value="1"/>
</dbReference>
<dbReference type="AlphaFoldDB" id="A0A2U1AGP6"/>
<dbReference type="GO" id="GO:0006629">
    <property type="term" value="P:lipid metabolic process"/>
    <property type="evidence" value="ECO:0007669"/>
    <property type="project" value="UniProtKB-KW"/>
</dbReference>
<sequence length="302" mass="34786">MILTPLIQSFRPSACSAEWRGFLPHLARRHEPVLAEQEHFRLKLAETPAEVAAAQKLRYRVFKQEQGRLANCNDGIDRDRFDRHCRHLIVTEKERGRIVGTYRVLSGAGAAAAGGFYSEEEFEVHGLRQLRGEVCEVGRSCVDPEFRSGAVVALLWSGLGALRRRPEPGRGWLHRYAGRRRSEKPAFHYLFGCVSLEERDPVAALALYEYFKRNEMISTRLQATPRPGFELDRVPSAEVMRYFEEHEKQMERTLPPLFKGYIKLGAKICGAPAYDREFGTIDFLILLDMREMPERYARRFLN</sequence>
<dbReference type="PANTHER" id="PTHR37323:SF1">
    <property type="entry name" value="L-ORNITHINE N(ALPHA)-ACYLTRANSFERASE"/>
    <property type="match status" value="1"/>
</dbReference>
<name>A0A2U1AGP6_9BACT</name>
<comment type="caution">
    <text evidence="6">The sequence shown here is derived from an EMBL/GenBank/DDBJ whole genome shotgun (WGS) entry which is preliminary data.</text>
</comment>
<protein>
    <submittedName>
        <fullName evidence="6">Putative hemolysin</fullName>
    </submittedName>
</protein>
<dbReference type="Proteomes" id="UP000245959">
    <property type="component" value="Unassembled WGS sequence"/>
</dbReference>
<evidence type="ECO:0000256" key="1">
    <source>
        <dbReference type="ARBA" id="ARBA00005189"/>
    </source>
</evidence>
<evidence type="ECO:0000256" key="4">
    <source>
        <dbReference type="ARBA" id="ARBA00023098"/>
    </source>
</evidence>
<dbReference type="GO" id="GO:0016746">
    <property type="term" value="F:acyltransferase activity"/>
    <property type="evidence" value="ECO:0007669"/>
    <property type="project" value="UniProtKB-KW"/>
</dbReference>
<evidence type="ECO:0000256" key="2">
    <source>
        <dbReference type="ARBA" id="ARBA00022516"/>
    </source>
</evidence>
<comment type="pathway">
    <text evidence="1">Lipid metabolism.</text>
</comment>
<dbReference type="GeneID" id="78296969"/>
<keyword evidence="5" id="KW-0012">Acyltransferase</keyword>
<proteinExistence type="predicted"/>
<evidence type="ECO:0000313" key="7">
    <source>
        <dbReference type="Proteomes" id="UP000245959"/>
    </source>
</evidence>